<keyword evidence="2" id="KW-1185">Reference proteome</keyword>
<dbReference type="Proteomes" id="UP001385892">
    <property type="component" value="Unassembled WGS sequence"/>
</dbReference>
<dbReference type="InterPro" id="IPR051734">
    <property type="entry name" value="VapB_TA_antitoxins"/>
</dbReference>
<dbReference type="RefSeq" id="WP_340340930.1">
    <property type="nucleotide sequence ID" value="NZ_JBBKZT010000001.1"/>
</dbReference>
<dbReference type="InterPro" id="IPR047976">
    <property type="entry name" value="Anti_VapB2-like"/>
</dbReference>
<dbReference type="PANTHER" id="PTHR37550">
    <property type="entry name" value="ANTITOXIN VAPB1"/>
    <property type="match status" value="1"/>
</dbReference>
<proteinExistence type="predicted"/>
<dbReference type="Gene3D" id="2.10.260.10">
    <property type="match status" value="1"/>
</dbReference>
<organism evidence="1 2">
    <name type="scientific">Variovorax rhizosphaerae</name>
    <dbReference type="NCBI Taxonomy" id="1836200"/>
    <lineage>
        <taxon>Bacteria</taxon>
        <taxon>Pseudomonadati</taxon>
        <taxon>Pseudomonadota</taxon>
        <taxon>Betaproteobacteria</taxon>
        <taxon>Burkholderiales</taxon>
        <taxon>Comamonadaceae</taxon>
        <taxon>Variovorax</taxon>
    </lineage>
</organism>
<comment type="caution">
    <text evidence="1">The sequence shown here is derived from an EMBL/GenBank/DDBJ whole genome shotgun (WGS) entry which is preliminary data.</text>
</comment>
<evidence type="ECO:0000313" key="2">
    <source>
        <dbReference type="Proteomes" id="UP001385892"/>
    </source>
</evidence>
<protein>
    <submittedName>
        <fullName evidence="1">Type II toxin-antitoxin system VapB family antitoxin</fullName>
    </submittedName>
</protein>
<sequence>MATRPTPTPQPTARVGWNDRVQTVSIPLDFRFAETVREVFIRREGESVILTPRPADWSDFFASPVKASPDFMADAERMPVQERSFCGRRSAAGHG</sequence>
<name>A0ABU8WDK0_9BURK</name>
<dbReference type="PANTHER" id="PTHR37550:SF3">
    <property type="entry name" value="ANTITOXIN VAPB1"/>
    <property type="match status" value="1"/>
</dbReference>
<dbReference type="EMBL" id="JBBKZT010000001">
    <property type="protein sequence ID" value="MEJ8845577.1"/>
    <property type="molecule type" value="Genomic_DNA"/>
</dbReference>
<dbReference type="NCBIfam" id="NF040493">
    <property type="entry name" value="TA_anti_VapB"/>
    <property type="match status" value="1"/>
</dbReference>
<reference evidence="1 2" key="1">
    <citation type="submission" date="2024-03" db="EMBL/GenBank/DDBJ databases">
        <title>Novel species of the genus Variovorax.</title>
        <authorList>
            <person name="Liu Q."/>
            <person name="Xin Y.-H."/>
        </authorList>
    </citation>
    <scope>NUCLEOTIDE SEQUENCE [LARGE SCALE GENOMIC DNA]</scope>
    <source>
        <strain evidence="1 2">KACC 18900</strain>
    </source>
</reference>
<evidence type="ECO:0000313" key="1">
    <source>
        <dbReference type="EMBL" id="MEJ8845577.1"/>
    </source>
</evidence>
<accession>A0ABU8WDK0</accession>
<gene>
    <name evidence="1" type="primary">vapB</name>
    <name evidence="1" type="ORF">WKW82_02895</name>
</gene>